<dbReference type="PROSITE" id="PS51257">
    <property type="entry name" value="PROKAR_LIPOPROTEIN"/>
    <property type="match status" value="1"/>
</dbReference>
<keyword evidence="5" id="KW-1185">Reference proteome</keyword>
<dbReference type="AlphaFoldDB" id="A0A8J3TH19"/>
<dbReference type="SUPFAM" id="SSF55486">
    <property type="entry name" value="Metalloproteases ('zincins'), catalytic domain"/>
    <property type="match status" value="1"/>
</dbReference>
<comment type="caution">
    <text evidence="4">The sequence shown here is derived from an EMBL/GenBank/DDBJ whole genome shotgun (WGS) entry which is preliminary data.</text>
</comment>
<protein>
    <submittedName>
        <fullName evidence="4">Lipoprotein</fullName>
    </submittedName>
</protein>
<dbReference type="InterPro" id="IPR022603">
    <property type="entry name" value="DUF3152"/>
</dbReference>
<proteinExistence type="predicted"/>
<keyword evidence="4" id="KW-0449">Lipoprotein</keyword>
<dbReference type="EMBL" id="BOON01000054">
    <property type="protein sequence ID" value="GII25622.1"/>
    <property type="molecule type" value="Genomic_DNA"/>
</dbReference>
<evidence type="ECO:0000313" key="4">
    <source>
        <dbReference type="EMBL" id="GII25622.1"/>
    </source>
</evidence>
<evidence type="ECO:0000256" key="2">
    <source>
        <dbReference type="SAM" id="SignalP"/>
    </source>
</evidence>
<dbReference type="Pfam" id="PF11350">
    <property type="entry name" value="DUF3152"/>
    <property type="match status" value="1"/>
</dbReference>
<evidence type="ECO:0000259" key="3">
    <source>
        <dbReference type="Pfam" id="PF11350"/>
    </source>
</evidence>
<feature type="chain" id="PRO_5038780361" evidence="2">
    <location>
        <begin position="28"/>
        <end position="267"/>
    </location>
</feature>
<evidence type="ECO:0000256" key="1">
    <source>
        <dbReference type="SAM" id="MobiDB-lite"/>
    </source>
</evidence>
<keyword evidence="2" id="KW-0732">Signal</keyword>
<feature type="compositionally biased region" description="Polar residues" evidence="1">
    <location>
        <begin position="46"/>
        <end position="58"/>
    </location>
</feature>
<reference evidence="4" key="1">
    <citation type="submission" date="2021-01" db="EMBL/GenBank/DDBJ databases">
        <title>Whole genome shotgun sequence of Planosporangium mesophilum NBRC 109066.</title>
        <authorList>
            <person name="Komaki H."/>
            <person name="Tamura T."/>
        </authorList>
    </citation>
    <scope>NUCLEOTIDE SEQUENCE</scope>
    <source>
        <strain evidence="4">NBRC 109066</strain>
    </source>
</reference>
<sequence length="267" mass="28159">MPRITQRYRHRSWSTVPLALVLAGSLAGCGPHPGNASAVGAPGGSATPSTSPAPVTDSGVTQARHLASTRISYPQAGSRQWITASGDSPVLGRSGRLLRFRVVVERDIDVDPNAFAGEVVTALADPRSWTAGGGWRLQRVGAGGPADFTVHLATPATRDLLCQDGPDRYTSCRRGNAVVLNVARWATGVPGYGAPLDAYRQYMVNHEVGHRLGHGHQLCPGPGKPAPVMQQQTLGLHGCAPNAWPYPDGTQYAGPSGSYHDPLPVER</sequence>
<accession>A0A8J3TH19</accession>
<name>A0A8J3TH19_9ACTN</name>
<feature type="signal peptide" evidence="2">
    <location>
        <begin position="1"/>
        <end position="27"/>
    </location>
</feature>
<feature type="domain" description="DUF3152" evidence="3">
    <location>
        <begin position="72"/>
        <end position="237"/>
    </location>
</feature>
<evidence type="ECO:0000313" key="5">
    <source>
        <dbReference type="Proteomes" id="UP000599074"/>
    </source>
</evidence>
<feature type="region of interest" description="Disordered" evidence="1">
    <location>
        <begin position="38"/>
        <end position="58"/>
    </location>
</feature>
<organism evidence="4 5">
    <name type="scientific">Planosporangium mesophilum</name>
    <dbReference type="NCBI Taxonomy" id="689768"/>
    <lineage>
        <taxon>Bacteria</taxon>
        <taxon>Bacillati</taxon>
        <taxon>Actinomycetota</taxon>
        <taxon>Actinomycetes</taxon>
        <taxon>Micromonosporales</taxon>
        <taxon>Micromonosporaceae</taxon>
        <taxon>Planosporangium</taxon>
    </lineage>
</organism>
<gene>
    <name evidence="4" type="ORF">Pme01_52190</name>
</gene>
<dbReference type="Proteomes" id="UP000599074">
    <property type="component" value="Unassembled WGS sequence"/>
</dbReference>